<dbReference type="Gene3D" id="2.60.120.200">
    <property type="match status" value="1"/>
</dbReference>
<dbReference type="OrthoDB" id="7171052at2"/>
<dbReference type="STRING" id="1850517.A8708_31105"/>
<protein>
    <recommendedName>
        <fullName evidence="3">DUF1961 domain-containing protein</fullName>
    </recommendedName>
</protein>
<dbReference type="AlphaFoldDB" id="A0A198AJS0"/>
<evidence type="ECO:0000313" key="1">
    <source>
        <dbReference type="EMBL" id="OAS21325.1"/>
    </source>
</evidence>
<dbReference type="Pfam" id="PF09224">
    <property type="entry name" value="DUF1961"/>
    <property type="match status" value="1"/>
</dbReference>
<evidence type="ECO:0008006" key="3">
    <source>
        <dbReference type="Google" id="ProtNLM"/>
    </source>
</evidence>
<dbReference type="Proteomes" id="UP000078454">
    <property type="component" value="Unassembled WGS sequence"/>
</dbReference>
<comment type="caution">
    <text evidence="1">The sequence shown here is derived from an EMBL/GenBank/DDBJ whole genome shotgun (WGS) entry which is preliminary data.</text>
</comment>
<dbReference type="InterPro" id="IPR013320">
    <property type="entry name" value="ConA-like_dom_sf"/>
</dbReference>
<dbReference type="SUPFAM" id="SSF49899">
    <property type="entry name" value="Concanavalin A-like lectins/glucanases"/>
    <property type="match status" value="1"/>
</dbReference>
<proteinExistence type="predicted"/>
<name>A0A198AJS0_9BACL</name>
<organism evidence="1 2">
    <name type="scientific">Paenibacillus oryzisoli</name>
    <dbReference type="NCBI Taxonomy" id="1850517"/>
    <lineage>
        <taxon>Bacteria</taxon>
        <taxon>Bacillati</taxon>
        <taxon>Bacillota</taxon>
        <taxon>Bacilli</taxon>
        <taxon>Bacillales</taxon>
        <taxon>Paenibacillaceae</taxon>
        <taxon>Paenibacillus</taxon>
    </lineage>
</organism>
<gene>
    <name evidence="1" type="ORF">A8708_31105</name>
</gene>
<sequence>MNWNEIFSLEKLIYHNPLAEEQDVRDFKMEGEAVVSFPMNRMRMENKLDAGLGQKSNFVYWSPVEFPDNIAITWDFWPIREPGLCILFFAAKGMEGEDMFDNQLSVRTGMYEQYHHGDINAFHVSYFRRKEEEERNFHTCNLRKSHGFHLVSQGGDPIPSVVDAKGPYRMKLVKWGREIVFVINDLTIFHWVDDGETFGKPLFGGKIGFRQMAPLIAEYANLNVYAISKL</sequence>
<dbReference type="InterPro" id="IPR015305">
    <property type="entry name" value="DUF1961"/>
</dbReference>
<accession>A0A198AJS0</accession>
<reference evidence="1 2" key="1">
    <citation type="submission" date="2016-05" db="EMBL/GenBank/DDBJ databases">
        <title>Paenibacillus sp. 1ZS3-15 nov., isolated from the rhizosphere soil.</title>
        <authorList>
            <person name="Zhang X.X."/>
            <person name="Zhang J."/>
        </authorList>
    </citation>
    <scope>NUCLEOTIDE SEQUENCE [LARGE SCALE GENOMIC DNA]</scope>
    <source>
        <strain evidence="1 2">1ZS3-15</strain>
    </source>
</reference>
<dbReference type="EMBL" id="LYPB01000049">
    <property type="protein sequence ID" value="OAS21325.1"/>
    <property type="molecule type" value="Genomic_DNA"/>
</dbReference>
<evidence type="ECO:0000313" key="2">
    <source>
        <dbReference type="Proteomes" id="UP000078454"/>
    </source>
</evidence>
<keyword evidence="2" id="KW-1185">Reference proteome</keyword>
<dbReference type="RefSeq" id="WP_068662897.1">
    <property type="nucleotide sequence ID" value="NZ_LYPB01000049.1"/>
</dbReference>